<dbReference type="Gene3D" id="2.60.40.200">
    <property type="entry name" value="Superoxide dismutase, copper/zinc binding domain"/>
    <property type="match status" value="1"/>
</dbReference>
<dbReference type="Proteomes" id="UP000271162">
    <property type="component" value="Unassembled WGS sequence"/>
</dbReference>
<dbReference type="GO" id="GO:0006801">
    <property type="term" value="P:superoxide metabolic process"/>
    <property type="evidence" value="ECO:0007669"/>
    <property type="project" value="InterPro"/>
</dbReference>
<dbReference type="EMBL" id="UYSL01000302">
    <property type="protein sequence ID" value="VDL63425.1"/>
    <property type="molecule type" value="Genomic_DNA"/>
</dbReference>
<name>A0A0N4XDM1_NIPBR</name>
<protein>
    <submittedName>
        <fullName evidence="3">Peptidase S1 domain-containing protein</fullName>
    </submittedName>
</protein>
<gene>
    <name evidence="1" type="ORF">NBR_LOCUS623</name>
</gene>
<proteinExistence type="predicted"/>
<accession>A0A0N4XDM1</accession>
<sequence>MHDPWNSRSQTAFLAEKKTLVQVKMVIIGSKQLVTGADSVLGTSVLLTDGHHVSCGHFEALTEKTIAVAKFTSKLSGYVKMTQYGASNWSTGIPTEVYYHIGSLGEINSTSESGLEWQFVDTGNNTCDEAPLFNPFAISEHLCAHGSNKLCLLGADPNKSQHMVLNRKQHIVVDNLPLSGPYSIMGSSLRVRLQDGGIECVPLRRFSEVQFDYTREHYQAHCNIYRVTILEEDWRLSEILDMFNAPEKRYSKATPRNLSEFFVEKKMSDAKSKEANAHHMFVADQ</sequence>
<dbReference type="WBParaSite" id="NBR_0000062201-mRNA-1">
    <property type="protein sequence ID" value="NBR_0000062201-mRNA-1"/>
    <property type="gene ID" value="NBR_0000062201"/>
</dbReference>
<dbReference type="STRING" id="27835.A0A0N4XDM1"/>
<evidence type="ECO:0000313" key="2">
    <source>
        <dbReference type="Proteomes" id="UP000271162"/>
    </source>
</evidence>
<evidence type="ECO:0000313" key="1">
    <source>
        <dbReference type="EMBL" id="VDL63425.1"/>
    </source>
</evidence>
<dbReference type="InterPro" id="IPR036423">
    <property type="entry name" value="SOD-like_Cu/Zn_dom_sf"/>
</dbReference>
<reference evidence="3" key="1">
    <citation type="submission" date="2017-02" db="UniProtKB">
        <authorList>
            <consortium name="WormBaseParasite"/>
        </authorList>
    </citation>
    <scope>IDENTIFICATION</scope>
</reference>
<dbReference type="GO" id="GO:0046872">
    <property type="term" value="F:metal ion binding"/>
    <property type="evidence" value="ECO:0007669"/>
    <property type="project" value="InterPro"/>
</dbReference>
<reference evidence="1 2" key="2">
    <citation type="submission" date="2018-11" db="EMBL/GenBank/DDBJ databases">
        <authorList>
            <consortium name="Pathogen Informatics"/>
        </authorList>
    </citation>
    <scope>NUCLEOTIDE SEQUENCE [LARGE SCALE GENOMIC DNA]</scope>
</reference>
<keyword evidence="2" id="KW-1185">Reference proteome</keyword>
<organism evidence="3">
    <name type="scientific">Nippostrongylus brasiliensis</name>
    <name type="common">Rat hookworm</name>
    <dbReference type="NCBI Taxonomy" id="27835"/>
    <lineage>
        <taxon>Eukaryota</taxon>
        <taxon>Metazoa</taxon>
        <taxon>Ecdysozoa</taxon>
        <taxon>Nematoda</taxon>
        <taxon>Chromadorea</taxon>
        <taxon>Rhabditida</taxon>
        <taxon>Rhabditina</taxon>
        <taxon>Rhabditomorpha</taxon>
        <taxon>Strongyloidea</taxon>
        <taxon>Heligmosomidae</taxon>
        <taxon>Nippostrongylus</taxon>
    </lineage>
</organism>
<evidence type="ECO:0000313" key="3">
    <source>
        <dbReference type="WBParaSite" id="NBR_0000062201-mRNA-1"/>
    </source>
</evidence>
<dbReference type="AlphaFoldDB" id="A0A0N4XDM1"/>